<evidence type="ECO:0000313" key="6">
    <source>
        <dbReference type="Proteomes" id="UP001161757"/>
    </source>
</evidence>
<dbReference type="InterPro" id="IPR023393">
    <property type="entry name" value="START-like_dom_sf"/>
</dbReference>
<dbReference type="GO" id="GO:0048039">
    <property type="term" value="F:ubiquinone binding"/>
    <property type="evidence" value="ECO:0007669"/>
    <property type="project" value="InterPro"/>
</dbReference>
<evidence type="ECO:0000256" key="1">
    <source>
        <dbReference type="ARBA" id="ARBA00006885"/>
    </source>
</evidence>
<feature type="domain" description="Coenzyme Q-binding protein COQ10 START" evidence="4">
    <location>
        <begin position="61"/>
        <end position="198"/>
    </location>
</feature>
<dbReference type="EMBL" id="JAJGCB010000024">
    <property type="protein sequence ID" value="KAJ8987516.1"/>
    <property type="molecule type" value="Genomic_DNA"/>
</dbReference>
<dbReference type="InterPro" id="IPR005031">
    <property type="entry name" value="COQ10_START"/>
</dbReference>
<dbReference type="GO" id="GO:0005739">
    <property type="term" value="C:mitochondrion"/>
    <property type="evidence" value="ECO:0007669"/>
    <property type="project" value="TreeGrafter"/>
</dbReference>
<name>A0AAN6ELJ8_EXODE</name>
<evidence type="ECO:0000256" key="3">
    <source>
        <dbReference type="ARBA" id="ARBA00024947"/>
    </source>
</evidence>
<dbReference type="CDD" id="cd07813">
    <property type="entry name" value="COQ10p_like"/>
    <property type="match status" value="1"/>
</dbReference>
<dbReference type="GO" id="GO:0045333">
    <property type="term" value="P:cellular respiration"/>
    <property type="evidence" value="ECO:0007669"/>
    <property type="project" value="InterPro"/>
</dbReference>
<comment type="caution">
    <text evidence="5">The sequence shown here is derived from an EMBL/GenBank/DDBJ whole genome shotgun (WGS) entry which is preliminary data.</text>
</comment>
<dbReference type="AlphaFoldDB" id="A0AAN6ELJ8"/>
<organism evidence="5 6">
    <name type="scientific">Exophiala dermatitidis</name>
    <name type="common">Black yeast-like fungus</name>
    <name type="synonym">Wangiella dermatitidis</name>
    <dbReference type="NCBI Taxonomy" id="5970"/>
    <lineage>
        <taxon>Eukaryota</taxon>
        <taxon>Fungi</taxon>
        <taxon>Dikarya</taxon>
        <taxon>Ascomycota</taxon>
        <taxon>Pezizomycotina</taxon>
        <taxon>Eurotiomycetes</taxon>
        <taxon>Chaetothyriomycetidae</taxon>
        <taxon>Chaetothyriales</taxon>
        <taxon>Herpotrichiellaceae</taxon>
        <taxon>Exophiala</taxon>
    </lineage>
</organism>
<comment type="function">
    <text evidence="3">Required for the function of coenzyme Q in the respiratory chain. May serve as a chaperone or may be involved in the transport of Q6 from its site of synthesis to the catalytic sites of the respiratory complexes.</text>
</comment>
<dbReference type="Pfam" id="PF03364">
    <property type="entry name" value="Polyketide_cyc"/>
    <property type="match status" value="1"/>
</dbReference>
<gene>
    <name evidence="5" type="primary">COQ10</name>
    <name evidence="5" type="ORF">HRR80_008417</name>
</gene>
<dbReference type="Gene3D" id="3.30.530.20">
    <property type="match status" value="1"/>
</dbReference>
<evidence type="ECO:0000313" key="5">
    <source>
        <dbReference type="EMBL" id="KAJ8987516.1"/>
    </source>
</evidence>
<accession>A0AAN6ELJ8</accession>
<dbReference type="PANTHER" id="PTHR12901">
    <property type="entry name" value="SPERM PROTEIN HOMOLOG"/>
    <property type="match status" value="1"/>
</dbReference>
<protein>
    <submittedName>
        <fullName evidence="5">Coenzyme Q-binding protein coq10, mitochondrial</fullName>
    </submittedName>
</protein>
<dbReference type="InterPro" id="IPR044996">
    <property type="entry name" value="COQ10-like"/>
</dbReference>
<evidence type="ECO:0000256" key="2">
    <source>
        <dbReference type="ARBA" id="ARBA00011814"/>
    </source>
</evidence>
<comment type="subunit">
    <text evidence="2">Interacts with coenzyme Q.</text>
</comment>
<comment type="similarity">
    <text evidence="1">Belongs to the COQ10 family.</text>
</comment>
<evidence type="ECO:0000259" key="4">
    <source>
        <dbReference type="Pfam" id="PF03364"/>
    </source>
</evidence>
<proteinExistence type="inferred from homology"/>
<dbReference type="SUPFAM" id="SSF55961">
    <property type="entry name" value="Bet v1-like"/>
    <property type="match status" value="1"/>
</dbReference>
<dbReference type="PANTHER" id="PTHR12901:SF10">
    <property type="entry name" value="COENZYME Q-BINDING PROTEIN COQ10, MITOCHONDRIAL"/>
    <property type="match status" value="1"/>
</dbReference>
<reference evidence="5" key="1">
    <citation type="submission" date="2023-01" db="EMBL/GenBank/DDBJ databases">
        <title>Exophiala dermititidis isolated from Cystic Fibrosis Patient.</title>
        <authorList>
            <person name="Kurbessoian T."/>
            <person name="Crocker A."/>
            <person name="Murante D."/>
            <person name="Hogan D.A."/>
            <person name="Stajich J.E."/>
        </authorList>
    </citation>
    <scope>NUCLEOTIDE SEQUENCE</scope>
    <source>
        <strain evidence="5">Ex8</strain>
    </source>
</reference>
<sequence>MIARHSLRAFQPRPGLSYVSRSATVGFNQYSIQQTRSFLDSLLSSTLGPCPLRTLSHTKRLPYPPNLIFKAVAEVSGYPAFLPFALSSHVTSRDPAGYPTRAKLKVGYDKFGLEADWDSIVSCDPNNGVVEAKSSDESSNGLFELLNTKWHIVPTDGANKDSTSVKLDVDVKFRNPIYDQMFSQVEGKVASLMISAFEKRVEELQKKGS</sequence>
<dbReference type="Proteomes" id="UP001161757">
    <property type="component" value="Unassembled WGS sequence"/>
</dbReference>